<gene>
    <name evidence="2" type="primary">sprA</name>
    <name evidence="2" type="ORF">HC175_15235</name>
</gene>
<feature type="non-terminal residue" evidence="2">
    <location>
        <position position="318"/>
    </location>
</feature>
<dbReference type="InterPro" id="IPR025684">
    <property type="entry name" value="SprA_N_dom"/>
</dbReference>
<organism evidence="2 3">
    <name type="scientific">Salinimicrobium oceani</name>
    <dbReference type="NCBI Taxonomy" id="2722702"/>
    <lineage>
        <taxon>Bacteria</taxon>
        <taxon>Pseudomonadati</taxon>
        <taxon>Bacteroidota</taxon>
        <taxon>Flavobacteriia</taxon>
        <taxon>Flavobacteriales</taxon>
        <taxon>Flavobacteriaceae</taxon>
        <taxon>Salinimicrobium</taxon>
    </lineage>
</organism>
<dbReference type="Pfam" id="PF14349">
    <property type="entry name" value="SprA_N"/>
    <property type="match status" value="1"/>
</dbReference>
<keyword evidence="3" id="KW-1185">Reference proteome</keyword>
<reference evidence="2 3" key="1">
    <citation type="submission" date="2020-03" db="EMBL/GenBank/DDBJ databases">
        <title>Salinimicrobium sp. nov, isolated from SCS.</title>
        <authorList>
            <person name="Cao W.R."/>
        </authorList>
    </citation>
    <scope>NUCLEOTIDE SEQUENCE [LARGE SCALE GENOMIC DNA]</scope>
    <source>
        <strain evidence="3">J15B91</strain>
    </source>
</reference>
<accession>A0ABX1D652</accession>
<feature type="domain" description="Gliding motility protein SprA N-terminal" evidence="1">
    <location>
        <begin position="1"/>
        <end position="92"/>
    </location>
</feature>
<dbReference type="InterPro" id="IPR026377">
    <property type="entry name" value="Cell_surface_SprA"/>
</dbReference>
<dbReference type="Proteomes" id="UP000703674">
    <property type="component" value="Unassembled WGS sequence"/>
</dbReference>
<dbReference type="NCBIfam" id="TIGR04189">
    <property type="entry name" value="surface_SprA"/>
    <property type="match status" value="1"/>
</dbReference>
<evidence type="ECO:0000313" key="3">
    <source>
        <dbReference type="Proteomes" id="UP000703674"/>
    </source>
</evidence>
<evidence type="ECO:0000259" key="1">
    <source>
        <dbReference type="Pfam" id="PF14349"/>
    </source>
</evidence>
<name>A0ABX1D652_9FLAO</name>
<evidence type="ECO:0000313" key="2">
    <source>
        <dbReference type="EMBL" id="NJW54263.1"/>
    </source>
</evidence>
<proteinExistence type="predicted"/>
<comment type="caution">
    <text evidence="2">The sequence shown here is derived from an EMBL/GenBank/DDBJ whole genome shotgun (WGS) entry which is preliminary data.</text>
</comment>
<feature type="non-terminal residue" evidence="2">
    <location>
        <position position="1"/>
    </location>
</feature>
<protein>
    <submittedName>
        <fullName evidence="2">Cell surface protein SprA</fullName>
    </submittedName>
</protein>
<dbReference type="EMBL" id="JAAVJR010000046">
    <property type="protein sequence ID" value="NJW54263.1"/>
    <property type="molecule type" value="Genomic_DNA"/>
</dbReference>
<sequence>WAAIVNMDANVADFANLSATGRKSTVGFGSLEQGPNQRSREDFLQYDVVSNLNMGQLLPRKWGIRIPVSYSYGEELITPKYDPEFLDLELETVLDNAATEEIRDDLQERAEDFTRRQSINVIGLRKERVGEGSKPKPYDVENLTLSGSYNQVDHRDFEIEDAFDQNVRVGATYDYTFAPLSIEPLQNVKALDSSAYFALLRDFNFNVFPSNITASSTIFRQYNEQKFREINLPPGFINGIPTLYQRNFLFDWQYTINYNFTKSLRMNFDSSTNRIIRNYFDDENNPDTTTGIWDGFFNTGIPNQHFQSLQLNYDLPFA</sequence>